<gene>
    <name evidence="1" type="ORF">FH972_025331</name>
</gene>
<name>A0A5N6L1Q0_9ROSI</name>
<reference evidence="1 2" key="1">
    <citation type="submission" date="2019-06" db="EMBL/GenBank/DDBJ databases">
        <title>A chromosomal-level reference genome of Carpinus fangiana (Coryloideae, Betulaceae).</title>
        <authorList>
            <person name="Yang X."/>
            <person name="Wang Z."/>
            <person name="Zhang L."/>
            <person name="Hao G."/>
            <person name="Liu J."/>
            <person name="Yang Y."/>
        </authorList>
    </citation>
    <scope>NUCLEOTIDE SEQUENCE [LARGE SCALE GENOMIC DNA]</scope>
    <source>
        <strain evidence="1">Cfa_2016G</strain>
        <tissue evidence="1">Leaf</tissue>
    </source>
</reference>
<dbReference type="Proteomes" id="UP000327013">
    <property type="component" value="Unassembled WGS sequence"/>
</dbReference>
<organism evidence="1 2">
    <name type="scientific">Carpinus fangiana</name>
    <dbReference type="NCBI Taxonomy" id="176857"/>
    <lineage>
        <taxon>Eukaryota</taxon>
        <taxon>Viridiplantae</taxon>
        <taxon>Streptophyta</taxon>
        <taxon>Embryophyta</taxon>
        <taxon>Tracheophyta</taxon>
        <taxon>Spermatophyta</taxon>
        <taxon>Magnoliopsida</taxon>
        <taxon>eudicotyledons</taxon>
        <taxon>Gunneridae</taxon>
        <taxon>Pentapetalae</taxon>
        <taxon>rosids</taxon>
        <taxon>fabids</taxon>
        <taxon>Fagales</taxon>
        <taxon>Betulaceae</taxon>
        <taxon>Carpinus</taxon>
    </lineage>
</organism>
<evidence type="ECO:0000313" key="2">
    <source>
        <dbReference type="Proteomes" id="UP000327013"/>
    </source>
</evidence>
<protein>
    <submittedName>
        <fullName evidence="1">Uncharacterized protein</fullName>
    </submittedName>
</protein>
<dbReference type="AlphaFoldDB" id="A0A5N6L1Q0"/>
<accession>A0A5N6L1Q0</accession>
<keyword evidence="2" id="KW-1185">Reference proteome</keyword>
<comment type="caution">
    <text evidence="1">The sequence shown here is derived from an EMBL/GenBank/DDBJ whole genome shotgun (WGS) entry which is preliminary data.</text>
</comment>
<proteinExistence type="predicted"/>
<evidence type="ECO:0000313" key="1">
    <source>
        <dbReference type="EMBL" id="KAB8477465.1"/>
    </source>
</evidence>
<dbReference type="EMBL" id="VIBQ01000045">
    <property type="protein sequence ID" value="KAB8477465.1"/>
    <property type="molecule type" value="Genomic_DNA"/>
</dbReference>
<sequence>MSAWFLFLPLQEKKEYAIEKKEETEREVVAVQAESFPDYDEKAEGKEVGVLNSRNYFDFDGLTDHEVRILDLVTQPYVDDCQAAIEQQGNS</sequence>